<feature type="transmembrane region" description="Helical" evidence="1">
    <location>
        <begin position="281"/>
        <end position="300"/>
    </location>
</feature>
<feature type="transmembrane region" description="Helical" evidence="1">
    <location>
        <begin position="140"/>
        <end position="160"/>
    </location>
</feature>
<name>A0A843WYV0_COLES</name>
<dbReference type="AlphaFoldDB" id="A0A843WYV0"/>
<keyword evidence="1" id="KW-1133">Transmembrane helix</keyword>
<gene>
    <name evidence="2" type="ORF">Taro_043402</name>
</gene>
<keyword evidence="1" id="KW-0812">Transmembrane</keyword>
<dbReference type="EMBL" id="NMUH01004689">
    <property type="protein sequence ID" value="MQM10511.1"/>
    <property type="molecule type" value="Genomic_DNA"/>
</dbReference>
<organism evidence="2 3">
    <name type="scientific">Colocasia esculenta</name>
    <name type="common">Wild taro</name>
    <name type="synonym">Arum esculentum</name>
    <dbReference type="NCBI Taxonomy" id="4460"/>
    <lineage>
        <taxon>Eukaryota</taxon>
        <taxon>Viridiplantae</taxon>
        <taxon>Streptophyta</taxon>
        <taxon>Embryophyta</taxon>
        <taxon>Tracheophyta</taxon>
        <taxon>Spermatophyta</taxon>
        <taxon>Magnoliopsida</taxon>
        <taxon>Liliopsida</taxon>
        <taxon>Araceae</taxon>
        <taxon>Aroideae</taxon>
        <taxon>Colocasieae</taxon>
        <taxon>Colocasia</taxon>
    </lineage>
</organism>
<feature type="transmembrane region" description="Helical" evidence="1">
    <location>
        <begin position="114"/>
        <end position="134"/>
    </location>
</feature>
<keyword evidence="3" id="KW-1185">Reference proteome</keyword>
<sequence length="627" mass="67002">MLVVRHPSHMVAPWSPSSSSQELGIGRFLEAAVVLCAVSSSESECCELLYVSELRVVLCKFSGSEGGGVNFGVPGGGSGGCGFPARFTCVLQEGCSCCYVSCVASVVARSVRAVVAWLAVDSLAVVFSVWRIVASKFMCVLLVIFGAFWCVFAAVPTLLLGLSRCSVCRVASLVERCDTCFPRAMLCSFLVVVALPSGLRCIARLPCVLVRHAVDLTGAFWQDFLELYLGGSGEVLPRPACVASTEVLPRSVLCSLRATVVLLLCCRYEEFVVGRRVNEAFGWPDAIVILVVPCLCIAFLSRPTFPSRLRVTPSQRVTIVFYGFGRLTSVKVADVSVRPVGLSRHPYGTRWLKALAGDPSLLSSFPSLLLLLRQCSASLSSPLSVSGEEEGRARVLGVIAFIASPCSPPPCGGVCGLWAAPDWSIPLVCLSIVVATPEEASTRSDAIFSRHASPSRVATRFLCRDKVVVATCLPIAIGLSRCPYSSQWFWLSRACLGCPAALSRVRACLVLVGLVMGYKSVVSAWFCCATPPFVRCSALEGLSHSEVVSISWDPHPHEPVKGVLQAMSMLEFMAYSLVPVHGGIGVCGFPTSWHVEACFRDVLDSVGLWGSLLCAMTLAGGRGIALF</sequence>
<keyword evidence="1" id="KW-0472">Membrane</keyword>
<evidence type="ECO:0000313" key="2">
    <source>
        <dbReference type="EMBL" id="MQM10511.1"/>
    </source>
</evidence>
<protein>
    <submittedName>
        <fullName evidence="2">Uncharacterized protein</fullName>
    </submittedName>
</protein>
<proteinExistence type="predicted"/>
<accession>A0A843WYV0</accession>
<reference evidence="2" key="1">
    <citation type="submission" date="2017-07" db="EMBL/GenBank/DDBJ databases">
        <title>Taro Niue Genome Assembly and Annotation.</title>
        <authorList>
            <person name="Atibalentja N."/>
            <person name="Keating K."/>
            <person name="Fields C.J."/>
        </authorList>
    </citation>
    <scope>NUCLEOTIDE SEQUENCE</scope>
    <source>
        <strain evidence="2">Niue_2</strain>
        <tissue evidence="2">Leaf</tissue>
    </source>
</reference>
<evidence type="ECO:0000256" key="1">
    <source>
        <dbReference type="SAM" id="Phobius"/>
    </source>
</evidence>
<dbReference type="Proteomes" id="UP000652761">
    <property type="component" value="Unassembled WGS sequence"/>
</dbReference>
<evidence type="ECO:0000313" key="3">
    <source>
        <dbReference type="Proteomes" id="UP000652761"/>
    </source>
</evidence>
<comment type="caution">
    <text evidence="2">The sequence shown here is derived from an EMBL/GenBank/DDBJ whole genome shotgun (WGS) entry which is preliminary data.</text>
</comment>